<evidence type="ECO:0000256" key="2">
    <source>
        <dbReference type="SAM" id="Phobius"/>
    </source>
</evidence>
<evidence type="ECO:0000259" key="3">
    <source>
        <dbReference type="Pfam" id="PF13962"/>
    </source>
</evidence>
<feature type="transmembrane region" description="Helical" evidence="2">
    <location>
        <begin position="514"/>
        <end position="537"/>
    </location>
</feature>
<dbReference type="OrthoDB" id="1921232at2759"/>
<dbReference type="GO" id="GO:0016020">
    <property type="term" value="C:membrane"/>
    <property type="evidence" value="ECO:0007669"/>
    <property type="project" value="TreeGrafter"/>
</dbReference>
<dbReference type="Gramene" id="AUR62022009-RA">
    <property type="protein sequence ID" value="AUR62022009-RA:cds"/>
    <property type="gene ID" value="AUR62022009"/>
</dbReference>
<dbReference type="InterPro" id="IPR002110">
    <property type="entry name" value="Ankyrin_rpt"/>
</dbReference>
<dbReference type="InterPro" id="IPR026961">
    <property type="entry name" value="PGG_dom"/>
</dbReference>
<evidence type="ECO:0000256" key="1">
    <source>
        <dbReference type="PROSITE-ProRule" id="PRU00023"/>
    </source>
</evidence>
<dbReference type="SMART" id="SM00248">
    <property type="entry name" value="ANK"/>
    <property type="match status" value="4"/>
</dbReference>
<dbReference type="PROSITE" id="PS50088">
    <property type="entry name" value="ANK_REPEAT"/>
    <property type="match status" value="1"/>
</dbReference>
<keyword evidence="2" id="KW-0812">Transmembrane</keyword>
<keyword evidence="2" id="KW-0472">Membrane</keyword>
<dbReference type="PANTHER" id="PTHR24177:SF292">
    <property type="entry name" value="ANKYRIN REPEAT FAMILY PROTEIN-RELATED"/>
    <property type="match status" value="1"/>
</dbReference>
<dbReference type="PROSITE" id="PS50297">
    <property type="entry name" value="ANK_REP_REGION"/>
    <property type="match status" value="1"/>
</dbReference>
<dbReference type="KEGG" id="cqi:110731391"/>
<keyword evidence="2" id="KW-1133">Transmembrane helix</keyword>
<feature type="repeat" description="ANK" evidence="1">
    <location>
        <begin position="74"/>
        <end position="95"/>
    </location>
</feature>
<accession>A0A803M227</accession>
<evidence type="ECO:0000313" key="5">
    <source>
        <dbReference type="Proteomes" id="UP000596660"/>
    </source>
</evidence>
<dbReference type="Pfam" id="PF13962">
    <property type="entry name" value="PGG"/>
    <property type="match status" value="1"/>
</dbReference>
<dbReference type="PANTHER" id="PTHR24177">
    <property type="entry name" value="CASKIN"/>
    <property type="match status" value="1"/>
</dbReference>
<gene>
    <name evidence="4" type="primary">LOC110731391</name>
</gene>
<dbReference type="Proteomes" id="UP000596660">
    <property type="component" value="Unplaced"/>
</dbReference>
<proteinExistence type="predicted"/>
<evidence type="ECO:0000313" key="4">
    <source>
        <dbReference type="EnsemblPlants" id="AUR62022009-RA:cds"/>
    </source>
</evidence>
<keyword evidence="5" id="KW-1185">Reference proteome</keyword>
<dbReference type="Gene3D" id="1.25.40.20">
    <property type="entry name" value="Ankyrin repeat-containing domain"/>
    <property type="match status" value="1"/>
</dbReference>
<reference evidence="4" key="1">
    <citation type="journal article" date="2017" name="Nature">
        <title>The genome of Chenopodium quinoa.</title>
        <authorList>
            <person name="Jarvis D.E."/>
            <person name="Ho Y.S."/>
            <person name="Lightfoot D.J."/>
            <person name="Schmoeckel S.M."/>
            <person name="Li B."/>
            <person name="Borm T.J.A."/>
            <person name="Ohyanagi H."/>
            <person name="Mineta K."/>
            <person name="Michell C.T."/>
            <person name="Saber N."/>
            <person name="Kharbatia N.M."/>
            <person name="Rupper R.R."/>
            <person name="Sharp A.R."/>
            <person name="Dally N."/>
            <person name="Boughton B.A."/>
            <person name="Woo Y.H."/>
            <person name="Gao G."/>
            <person name="Schijlen E.G.W.M."/>
            <person name="Guo X."/>
            <person name="Momin A.A."/>
            <person name="Negrao S."/>
            <person name="Al-Babili S."/>
            <person name="Gehring C."/>
            <person name="Roessner U."/>
            <person name="Jung C."/>
            <person name="Murphy K."/>
            <person name="Arold S.T."/>
            <person name="Gojobori T."/>
            <person name="van der Linden C.G."/>
            <person name="van Loo E.N."/>
            <person name="Jellen E.N."/>
            <person name="Maughan P.J."/>
            <person name="Tester M."/>
        </authorList>
    </citation>
    <scope>NUCLEOTIDE SEQUENCE [LARGE SCALE GENOMIC DNA]</scope>
    <source>
        <strain evidence="4">cv. PI 614886</strain>
    </source>
</reference>
<reference evidence="4" key="2">
    <citation type="submission" date="2021-03" db="UniProtKB">
        <authorList>
            <consortium name="EnsemblPlants"/>
        </authorList>
    </citation>
    <scope>IDENTIFICATION</scope>
</reference>
<dbReference type="Pfam" id="PF12796">
    <property type="entry name" value="Ank_2"/>
    <property type="match status" value="1"/>
</dbReference>
<dbReference type="AlphaFoldDB" id="A0A803M227"/>
<organism evidence="4 5">
    <name type="scientific">Chenopodium quinoa</name>
    <name type="common">Quinoa</name>
    <dbReference type="NCBI Taxonomy" id="63459"/>
    <lineage>
        <taxon>Eukaryota</taxon>
        <taxon>Viridiplantae</taxon>
        <taxon>Streptophyta</taxon>
        <taxon>Embryophyta</taxon>
        <taxon>Tracheophyta</taxon>
        <taxon>Spermatophyta</taxon>
        <taxon>Magnoliopsida</taxon>
        <taxon>eudicotyledons</taxon>
        <taxon>Gunneridae</taxon>
        <taxon>Pentapetalae</taxon>
        <taxon>Caryophyllales</taxon>
        <taxon>Chenopodiaceae</taxon>
        <taxon>Chenopodioideae</taxon>
        <taxon>Atripliceae</taxon>
        <taxon>Chenopodium</taxon>
    </lineage>
</organism>
<dbReference type="SUPFAM" id="SSF48403">
    <property type="entry name" value="Ankyrin repeat"/>
    <property type="match status" value="1"/>
</dbReference>
<sequence>MSEGENGEPHPNLAREGAQLGSQLQPIFLPDETSMEFLQYGVRLYQAAMKGDWLTIDTIKRQSPPWICAKITKGGETALHIAAAAKHVDVVKKLVHSMSSDSLALTNKVGNTALCFAAVSGVVEIARVMVEKNVELPNIRGSQGMKPLYMAVLLGHRDMVWYLLDVTEDKLLTDQDRIGLLNSSINTDIFDVALHILDKNRNLAFLRDAKNETALHALAHKPLKPIAHQSSIWNVMMERLMSSIYQEKRVEPQLALQLTQNLWGEVIKLKEDISNLIGYPWRLLFVAAKLGKVEYLTTLIRSYPDLIWKVDENRRTIFHIAIMHRHEEIFQLIYEIGAIKDLIATFKDDHGNNMLHLAGKLAPPHRLNSVSGAALQMQREILWFKAVKKVVRPEYVEAENEDKKTPQTLFSEEHEELRAKGEQWMKKTAESCALVATLIATVVFSAAFQLTGGVNDKGSAVLLKSACFVVFSSSNAVSLFTSLASVLMFLSILTSRYAESDFHISLPLKLMMGLTLLFVSITTMIPAFTATFFITFIEGVKWLPIPIALISSVPVALFALQQCPLLLDIYRSTYKSHQFLFESSKTKLFDHSSQHDLIVNAAAMVSIRSIKIHPITSLTSNIPRHNSSHRPTPSQIVAPCASENNTPKFYSSNDLFSEADP</sequence>
<feature type="transmembrane region" description="Helical" evidence="2">
    <location>
        <begin position="428"/>
        <end position="448"/>
    </location>
</feature>
<dbReference type="GeneID" id="110731391"/>
<dbReference type="RefSeq" id="XP_021766945.1">
    <property type="nucleotide sequence ID" value="XM_021911253.1"/>
</dbReference>
<dbReference type="InterPro" id="IPR036770">
    <property type="entry name" value="Ankyrin_rpt-contain_sf"/>
</dbReference>
<feature type="transmembrane region" description="Helical" evidence="2">
    <location>
        <begin position="543"/>
        <end position="567"/>
    </location>
</feature>
<protein>
    <recommendedName>
        <fullName evidence="3">PGG domain-containing protein</fullName>
    </recommendedName>
</protein>
<dbReference type="EnsemblPlants" id="AUR62022009-RA">
    <property type="protein sequence ID" value="AUR62022009-RA:cds"/>
    <property type="gene ID" value="AUR62022009"/>
</dbReference>
<feature type="transmembrane region" description="Helical" evidence="2">
    <location>
        <begin position="468"/>
        <end position="493"/>
    </location>
</feature>
<name>A0A803M227_CHEQI</name>
<dbReference type="OMA" id="FEDKMMG"/>
<feature type="domain" description="PGG" evidence="3">
    <location>
        <begin position="423"/>
        <end position="534"/>
    </location>
</feature>
<keyword evidence="1" id="KW-0040">ANK repeat</keyword>